<dbReference type="EMBL" id="KR029603">
    <property type="protein sequence ID" value="AKH48393.1"/>
    <property type="molecule type" value="Genomic_DNA"/>
</dbReference>
<protein>
    <submittedName>
        <fullName evidence="1">Uncharacterized protein</fullName>
    </submittedName>
</protein>
<organism evidence="1">
    <name type="scientific">uncultured marine virus</name>
    <dbReference type="NCBI Taxonomy" id="186617"/>
    <lineage>
        <taxon>Viruses</taxon>
        <taxon>environmental samples</taxon>
    </lineage>
</organism>
<sequence length="111" mass="12013">MDRALRVAECRADHTKQPAEYLGASVDVLAVFQLHVSVAAAGVQVLHSSDLVGITQTGLNRRGRVVCLAGDVAVGRGDRDADLQPGDTVRRGFGFRRRGGFRLRCGRVRVE</sequence>
<accession>A0A0F7LA38</accession>
<reference evidence="1" key="2">
    <citation type="submission" date="2015-03" db="EMBL/GenBank/DDBJ databases">
        <authorList>
            <person name="Chow C.-E.T."/>
            <person name="Winget D.M."/>
            <person name="White R.A.III."/>
            <person name="Hallam S.J."/>
            <person name="Suttle C.A."/>
        </authorList>
    </citation>
    <scope>NUCLEOTIDE SEQUENCE</scope>
    <source>
        <strain evidence="1">Oxic1_8</strain>
    </source>
</reference>
<reference evidence="1" key="1">
    <citation type="journal article" date="2015" name="Front. Microbiol.">
        <title>Combining genomic sequencing methods to explore viral diversity and reveal potential virus-host interactions.</title>
        <authorList>
            <person name="Chow C.E."/>
            <person name="Winget D.M."/>
            <person name="White R.A.III."/>
            <person name="Hallam S.J."/>
            <person name="Suttle C.A."/>
        </authorList>
    </citation>
    <scope>NUCLEOTIDE SEQUENCE</scope>
    <source>
        <strain evidence="1">Oxic1_8</strain>
    </source>
</reference>
<proteinExistence type="predicted"/>
<name>A0A0F7LA38_9VIRU</name>
<evidence type="ECO:0000313" key="1">
    <source>
        <dbReference type="EMBL" id="AKH48393.1"/>
    </source>
</evidence>